<dbReference type="InterPro" id="IPR015919">
    <property type="entry name" value="Cadherin-like_sf"/>
</dbReference>
<dbReference type="InterPro" id="IPR013783">
    <property type="entry name" value="Ig-like_fold"/>
</dbReference>
<dbReference type="SMART" id="SM00736">
    <property type="entry name" value="CADG"/>
    <property type="match status" value="3"/>
</dbReference>
<dbReference type="SUPFAM" id="SSF56300">
    <property type="entry name" value="Metallo-dependent phosphatases"/>
    <property type="match status" value="1"/>
</dbReference>
<dbReference type="Gene3D" id="1.20.1610.10">
    <property type="entry name" value="alpha-1,2-mannosidases domains"/>
    <property type="match status" value="1"/>
</dbReference>
<dbReference type="InterPro" id="IPR012939">
    <property type="entry name" value="Glyco_hydro_92"/>
</dbReference>
<feature type="domain" description="Dystroglycan-type cadherin-like" evidence="2">
    <location>
        <begin position="1435"/>
        <end position="1527"/>
    </location>
</feature>
<keyword evidence="1" id="KW-0732">Signal</keyword>
<evidence type="ECO:0000256" key="1">
    <source>
        <dbReference type="ARBA" id="ARBA00022729"/>
    </source>
</evidence>
<dbReference type="InterPro" id="IPR008963">
    <property type="entry name" value="Purple_acid_Pase-like_N"/>
</dbReference>
<sequence length="2328" mass="247576">MKFKDMILGVGIMAALGTGSHATIIGFGQLGGSNTAVPGTLGSRASSDGNGYVVTNGTTPNIVLGWDGDWDIHTSSWFNDLEAKTAGGGSWDNEGGVPRIGQLDSGNHTITFTADPGYALVLDSFDFVHTEETSGSTTWELTLRNVLSSVVWSQTVTLDNQNNSHLVTVAPNFTGTSGETYTLSFNRVSESYGSNGRHAIDNLSFSQIEDVGGSEVPLDPIDLIDPLVGAEGRGYCVPGACLPQSSIYPSPDTVAVAPSGYVSGSDVVGFSQLHASGAGASQPSFGNFLISPQLGAGIDESDHASPIANVEAKPYSYRADLSAWSTGCTVVPAANSAIYEFEFPSSDDARLYFDVARKLGRSDGMTSGSVAIDPINATISGGGTFDGNWNPAPYEVYFFAKVDTAPSSIGTWTGSTALEGVATASIASRQRLGGWMKFDTTGNSTVRVKIAVSFVSVAQAEAHLNGEIPGWDLVGLEAAAKTAWEQAIAPLAAPGISNAEGRKLYTALFHSLIQPRDRSADRGWTDAPFVDDQYTLWDTWQTLFPLLAIVRPDSVADSVNSFAERYVQYGRAESVFIQGEDFQAGQGGDEVEQIIADALAKDIPGIDWPKVWNLLEFTTGRRTEHYKTLGYVSTDGGTNGYGWRMQSGSSTLAFAHGDWCAAQVADSLGHSTEAQALLTRSQSWRNLWDSTASGDGFRGFIRARASDGNFSTTAPASNGGFYQGTAWNYSFNVPHERNAMIALAGGRPTYIERLEFALNQGSNAYVDFTNEVCFQFIWQLCHANRPYLASYWADQLRQLYGHYSLPGDEDSGAMSSLYFFATAGFFPCAGEDFYYLHGPVVPELQFTVDGGNTFTITAENAGGPNLYVQSATLDGQPLEVPVIHHSDILAGSTLAFVMGPNPSSWGTANDFIAPIEGDLVVAAEQWSASLGAPQISGANTDSPTWGSGADDADNTAIASEFPAFTLHGERDSITLSATVEFSGLATSQSAPASRFSWGLFDSNGSADTSGWIGLSAANDTTDTDGTHRFWKKPAGNATPWHDFADATALASHAIASPDFIDGSYELLLSVTRNENGGLDYMASLLRPADGVFLASFTGTDSSPDSFTFDRVGLRAGDVLDADSIQVTACTLTCNSNDVVGFSENPITEADAEPGVAYSGSLAGYVFDPDADTLSFSKAAGPSWLHVGTDGTLSGTPAANDRGTNEFLVSVSDDDGSATAVLIIEVNNPSATGGVVWTGNGDGSSWYDDANWDFSNSWITTMGPTGSTVLDDLLVSNANITSSYSGNLVLGDGFTLTLDNASFSQTPSSGGLSGVNEGTDLPSNLRLTHGSSWSSQWCTVGVDIHVDGTSTFRLKGGGDALNSQIEQTNARLSAGGKFVLPSRSEFDEQADTSNGAIYVEGERVSAATMAAYFTFSGTGPVIATAVNPSPEGAPSFDSDPIAGADAQEAVTYTGTLAGSATDPDADPLTFSKISGPVWLQVAPEGGLSGTPSASDVGANAFVVGVTDNKDGSDTAILNLYVHGTGPSEPTGYGSVWKYLDDGSNQGTSWRDATFDDSSWASGSGQLGYGDGDESTALSGNLITYYFRRSFRIDDASGVDTATFDLLYDDGAILYLNGVEIHRTSLMPSSGEVAYDEPTSSALGSENTVDSGIAIDTALFVDGSNVLAVEVHNSGTSSSDISFDLDLELVHLPEGSPRFAEDPIIGPLASATHPYSGSLMGTASDPDSDPMSYAKVSGPEWLLVAADGTLSGTPLVEDIGISSFEVSVTDNQDGTDTATLTIQVNDENGNPPDDPDPSATEQIRLIWLDDPTSTVTVAWTQGSGSAATVKYGPEDLGRSHSLYPHSKSVDVSRTYSSSGSITTQFAALSGLQADTVYYFVLVDESGTSDRYWFRTAPAVPQAFTFIAGGDSRNNRTPRQKANRMVAKLRPLFVAFTGDMIDADNATQWDEWLSDWEQSVSEDGRMYPILPHRGNHESRGNGTLVDLFNAPSGNYYSLDFGGSLLRYYVLNSESGEGTQADWLQGDLDAAGGMHAYTHLMAGYHKPMRPHTSGKSEGSAEYSNWAQLFYDNRFDLVFESDSHVMKRTAPLRPETGTGSDEGFITDVVNGTVYTGEGCWGAPLRSTDDNKDWTTDAESFNGFDLVHVYPDYVELFSVKVDNESISFALEEGDEFSLPAGIELWEAAGGTRLVVNRGEVAPLSYAQYQLDTFGSMPPIDSDVESDFDSDGKDNYTEYVFGTDASTVESPSPTEHYPHIVVGSEGEKLLRHRLRIGVTSQVEYWITEDLNSWRKMAEGIDYTLETSDGSGYVEIELEMIGSNALLEKVFVRVGY</sequence>
<dbReference type="InterPro" id="IPR008928">
    <property type="entry name" value="6-hairpin_glycosidase_sf"/>
</dbReference>
<dbReference type="InterPro" id="IPR014718">
    <property type="entry name" value="GH-type_carb-bd"/>
</dbReference>
<dbReference type="InterPro" id="IPR015914">
    <property type="entry name" value="PAPs_N"/>
</dbReference>
<name>A0ABW2L812_9BACT</name>
<dbReference type="Gene3D" id="2.60.40.380">
    <property type="entry name" value="Purple acid phosphatase-like, N-terminal"/>
    <property type="match status" value="1"/>
</dbReference>
<keyword evidence="4" id="KW-1185">Reference proteome</keyword>
<keyword evidence="3" id="KW-0378">Hydrolase</keyword>
<dbReference type="Pfam" id="PF16656">
    <property type="entry name" value="Pur_ac_phosph_N"/>
    <property type="match status" value="1"/>
</dbReference>
<dbReference type="RefSeq" id="WP_379712544.1">
    <property type="nucleotide sequence ID" value="NZ_JBHTBS010000005.1"/>
</dbReference>
<proteinExistence type="predicted"/>
<dbReference type="NCBIfam" id="TIGR01180">
    <property type="entry name" value="aman2_put"/>
    <property type="match status" value="1"/>
</dbReference>
<dbReference type="Gene3D" id="2.60.120.260">
    <property type="entry name" value="Galactose-binding domain-like"/>
    <property type="match status" value="1"/>
</dbReference>
<dbReference type="InterPro" id="IPR006644">
    <property type="entry name" value="Cadg"/>
</dbReference>
<dbReference type="InterPro" id="IPR005887">
    <property type="entry name" value="GH92_a_mannosidase_put"/>
</dbReference>
<dbReference type="Pfam" id="PF07971">
    <property type="entry name" value="Glyco_hydro_92"/>
    <property type="match status" value="1"/>
</dbReference>
<comment type="caution">
    <text evidence="3">The sequence shown here is derived from an EMBL/GenBank/DDBJ whole genome shotgun (WGS) entry which is preliminary data.</text>
</comment>
<feature type="domain" description="Dystroglycan-type cadherin-like" evidence="2">
    <location>
        <begin position="1141"/>
        <end position="1232"/>
    </location>
</feature>
<dbReference type="Gene3D" id="3.30.2080.10">
    <property type="entry name" value="GH92 mannosidase domain"/>
    <property type="match status" value="1"/>
</dbReference>
<dbReference type="InterPro" id="IPR050883">
    <property type="entry name" value="PNGase"/>
</dbReference>
<dbReference type="SUPFAM" id="SSF48208">
    <property type="entry name" value="Six-hairpin glycosidases"/>
    <property type="match status" value="1"/>
</dbReference>
<dbReference type="Gene3D" id="2.60.40.10">
    <property type="entry name" value="Immunoglobulins"/>
    <property type="match status" value="3"/>
</dbReference>
<dbReference type="InterPro" id="IPR029052">
    <property type="entry name" value="Metallo-depent_PP-like"/>
</dbReference>
<dbReference type="PANTHER" id="PTHR12143">
    <property type="entry name" value="PEPTIDE N-GLYCANASE PNGASE -RELATED"/>
    <property type="match status" value="1"/>
</dbReference>
<organism evidence="3 4">
    <name type="scientific">Haloferula chungangensis</name>
    <dbReference type="NCBI Taxonomy" id="1048331"/>
    <lineage>
        <taxon>Bacteria</taxon>
        <taxon>Pseudomonadati</taxon>
        <taxon>Verrucomicrobiota</taxon>
        <taxon>Verrucomicrobiia</taxon>
        <taxon>Verrucomicrobiales</taxon>
        <taxon>Verrucomicrobiaceae</taxon>
        <taxon>Haloferula</taxon>
    </lineage>
</organism>
<dbReference type="Gene3D" id="2.70.98.10">
    <property type="match status" value="1"/>
</dbReference>
<gene>
    <name evidence="3" type="ORF">ACFQY0_11750</name>
</gene>
<evidence type="ECO:0000313" key="4">
    <source>
        <dbReference type="Proteomes" id="UP001596472"/>
    </source>
</evidence>
<dbReference type="GO" id="GO:0016798">
    <property type="term" value="F:hydrolase activity, acting on glycosyl bonds"/>
    <property type="evidence" value="ECO:0007669"/>
    <property type="project" value="UniProtKB-KW"/>
</dbReference>
<dbReference type="Gene3D" id="3.60.21.10">
    <property type="match status" value="1"/>
</dbReference>
<dbReference type="Pfam" id="PF17963">
    <property type="entry name" value="Big_9"/>
    <property type="match status" value="2"/>
</dbReference>
<feature type="domain" description="Dystroglycan-type cadherin-like" evidence="2">
    <location>
        <begin position="1701"/>
        <end position="1789"/>
    </location>
</feature>
<dbReference type="PANTHER" id="PTHR12143:SF43">
    <property type="entry name" value="PUTATIVE-RELATED"/>
    <property type="match status" value="1"/>
</dbReference>
<reference evidence="4" key="1">
    <citation type="journal article" date="2019" name="Int. J. Syst. Evol. Microbiol.">
        <title>The Global Catalogue of Microorganisms (GCM) 10K type strain sequencing project: providing services to taxonomists for standard genome sequencing and annotation.</title>
        <authorList>
            <consortium name="The Broad Institute Genomics Platform"/>
            <consortium name="The Broad Institute Genome Sequencing Center for Infectious Disease"/>
            <person name="Wu L."/>
            <person name="Ma J."/>
        </authorList>
    </citation>
    <scope>NUCLEOTIDE SEQUENCE [LARGE SCALE GENOMIC DNA]</scope>
    <source>
        <strain evidence="4">CGMCC 4.1467</strain>
    </source>
</reference>
<dbReference type="SUPFAM" id="SSF49313">
    <property type="entry name" value="Cadherin-like"/>
    <property type="match status" value="3"/>
</dbReference>
<dbReference type="Gene3D" id="1.20.1050.60">
    <property type="entry name" value="alpha-1,2-mannosidase"/>
    <property type="match status" value="1"/>
</dbReference>
<accession>A0ABW2L812</accession>
<dbReference type="EMBL" id="JBHTBS010000005">
    <property type="protein sequence ID" value="MFC7337854.1"/>
    <property type="molecule type" value="Genomic_DNA"/>
</dbReference>
<dbReference type="Pfam" id="PF17678">
    <property type="entry name" value="Glyco_hydro_92N"/>
    <property type="match status" value="1"/>
</dbReference>
<dbReference type="Proteomes" id="UP001596472">
    <property type="component" value="Unassembled WGS sequence"/>
</dbReference>
<dbReference type="EC" id="3.2.1.-" evidence="3"/>
<protein>
    <submittedName>
        <fullName evidence="3">GH92 family glycosyl hydrolase</fullName>
        <ecNumber evidence="3">3.2.1.-</ecNumber>
    </submittedName>
</protein>
<keyword evidence="3" id="KW-0326">Glycosidase</keyword>
<dbReference type="InterPro" id="IPR041371">
    <property type="entry name" value="GH92_N"/>
</dbReference>
<evidence type="ECO:0000313" key="3">
    <source>
        <dbReference type="EMBL" id="MFC7337854.1"/>
    </source>
</evidence>
<dbReference type="SUPFAM" id="SSF49363">
    <property type="entry name" value="Purple acid phosphatase, N-terminal domain"/>
    <property type="match status" value="1"/>
</dbReference>
<evidence type="ECO:0000259" key="2">
    <source>
        <dbReference type="SMART" id="SM00736"/>
    </source>
</evidence>
<dbReference type="Pfam" id="PF05345">
    <property type="entry name" value="He_PIG"/>
    <property type="match status" value="1"/>
</dbReference>